<feature type="compositionally biased region" description="Basic and acidic residues" evidence="1">
    <location>
        <begin position="330"/>
        <end position="339"/>
    </location>
</feature>
<gene>
    <name evidence="2" type="ORF">BCR38DRAFT_123028</name>
</gene>
<feature type="region of interest" description="Disordered" evidence="1">
    <location>
        <begin position="516"/>
        <end position="585"/>
    </location>
</feature>
<feature type="region of interest" description="Disordered" evidence="1">
    <location>
        <begin position="133"/>
        <end position="166"/>
    </location>
</feature>
<feature type="compositionally biased region" description="Basic and acidic residues" evidence="1">
    <location>
        <begin position="103"/>
        <end position="115"/>
    </location>
</feature>
<dbReference type="OrthoDB" id="275715at2759"/>
<sequence length="724" mass="76560">MAPYIRPNTQTRRGARGAYVEHDDFEGLPVRQWRQEWVSVVPPPPPDTTQKNDVWAIELPHGMPKDSQLLPTHTQELLRAARSGRLYKRPAPVEEEEAEADAAPEKPEKKEEDPATKGFMVKVWKQIPRNAEGPTISHLAKRRKTTVTLSSDLPAGQTSGPTVTKATVRRVDAAGNPYTQEVTLTEGQPVDGEIISTTIVPAPNAAGHGDGSSSATPVKRRPPPPKRKPKGPGRGRKKKLPLPENATHPEPSASGVRVSLSLVKPESTNVDGIKQDGDNGDNKNQDTEMADGDDNDEGDDDEGEDGEDGSDDDEEGDGPDNETGTAAGSVKEDSVDQEMKGSPFVETPETSVPPVAPAGDAIAKEPSSRARSPSPQPSSASLSVPFPIQPPAHLTSPRYEGSPLKNVVIPSPTDPSTPNMSPIPTSFPTTTSAMTEDTPALALESLPEPAELLVGAQPSVLETMTQENAIQETQPADVEMTNSISMQTDTIMQAEVVLTSDAEPTAVIVEEVVETTTVPLNDQQPPVDPPAPVEEVTDIPESPPTANKAEESLPVADESTNPDQSATELSFASAPEAETPMVETQATELTQAVVPEEPVVTEEPAVLPALHPLKINEAEAPATPTVDENEPESPDLLGGLEAALDQHSEPNDLSNGNGSPGAPPVNDIPTLEPIINPAPALAPDSAPTSAPATEASVSADAGQQEAKVIEDKVEGWEEADARQE</sequence>
<feature type="compositionally biased region" description="Basic and acidic residues" evidence="1">
    <location>
        <begin position="273"/>
        <end position="286"/>
    </location>
</feature>
<dbReference type="Proteomes" id="UP000193689">
    <property type="component" value="Unassembled WGS sequence"/>
</dbReference>
<feature type="compositionally biased region" description="Low complexity" evidence="1">
    <location>
        <begin position="422"/>
        <end position="432"/>
    </location>
</feature>
<dbReference type="GeneID" id="63769700"/>
<organism evidence="2 3">
    <name type="scientific">Pseudomassariella vexata</name>
    <dbReference type="NCBI Taxonomy" id="1141098"/>
    <lineage>
        <taxon>Eukaryota</taxon>
        <taxon>Fungi</taxon>
        <taxon>Dikarya</taxon>
        <taxon>Ascomycota</taxon>
        <taxon>Pezizomycotina</taxon>
        <taxon>Sordariomycetes</taxon>
        <taxon>Xylariomycetidae</taxon>
        <taxon>Amphisphaeriales</taxon>
        <taxon>Pseudomassariaceae</taxon>
        <taxon>Pseudomassariella</taxon>
    </lineage>
</organism>
<feature type="compositionally biased region" description="Acidic residues" evidence="1">
    <location>
        <begin position="93"/>
        <end position="102"/>
    </location>
</feature>
<feature type="region of interest" description="Disordered" evidence="1">
    <location>
        <begin position="610"/>
        <end position="724"/>
    </location>
</feature>
<reference evidence="2 3" key="1">
    <citation type="submission" date="2016-07" db="EMBL/GenBank/DDBJ databases">
        <title>Pervasive Adenine N6-methylation of Active Genes in Fungi.</title>
        <authorList>
            <consortium name="DOE Joint Genome Institute"/>
            <person name="Mondo S.J."/>
            <person name="Dannebaum R.O."/>
            <person name="Kuo R.C."/>
            <person name="Labutti K."/>
            <person name="Haridas S."/>
            <person name="Kuo A."/>
            <person name="Salamov A."/>
            <person name="Ahrendt S.R."/>
            <person name="Lipzen A."/>
            <person name="Sullivan W."/>
            <person name="Andreopoulos W.B."/>
            <person name="Clum A."/>
            <person name="Lindquist E."/>
            <person name="Daum C."/>
            <person name="Ramamoorthy G.K."/>
            <person name="Gryganskyi A."/>
            <person name="Culley D."/>
            <person name="Magnuson J.K."/>
            <person name="James T.Y."/>
            <person name="O'Malley M.A."/>
            <person name="Stajich J.E."/>
            <person name="Spatafora J.W."/>
            <person name="Visel A."/>
            <person name="Grigoriev I.V."/>
        </authorList>
    </citation>
    <scope>NUCLEOTIDE SEQUENCE [LARGE SCALE GENOMIC DNA]</scope>
    <source>
        <strain evidence="2 3">CBS 129021</strain>
    </source>
</reference>
<evidence type="ECO:0008006" key="4">
    <source>
        <dbReference type="Google" id="ProtNLM"/>
    </source>
</evidence>
<feature type="compositionally biased region" description="Basic and acidic residues" evidence="1">
    <location>
        <begin position="707"/>
        <end position="724"/>
    </location>
</feature>
<feature type="compositionally biased region" description="Low complexity" evidence="1">
    <location>
        <begin position="369"/>
        <end position="385"/>
    </location>
</feature>
<evidence type="ECO:0000313" key="2">
    <source>
        <dbReference type="EMBL" id="ORY55655.1"/>
    </source>
</evidence>
<feature type="region of interest" description="Disordered" evidence="1">
    <location>
        <begin position="186"/>
        <end position="434"/>
    </location>
</feature>
<feature type="compositionally biased region" description="Polar residues" evidence="1">
    <location>
        <begin position="146"/>
        <end position="165"/>
    </location>
</feature>
<dbReference type="RefSeq" id="XP_040709713.1">
    <property type="nucleotide sequence ID" value="XM_040853488.1"/>
</dbReference>
<keyword evidence="3" id="KW-1185">Reference proteome</keyword>
<feature type="compositionally biased region" description="Basic residues" evidence="1">
    <location>
        <begin position="218"/>
        <end position="240"/>
    </location>
</feature>
<feature type="compositionally biased region" description="Acidic residues" evidence="1">
    <location>
        <begin position="288"/>
        <end position="320"/>
    </location>
</feature>
<evidence type="ECO:0000313" key="3">
    <source>
        <dbReference type="Proteomes" id="UP000193689"/>
    </source>
</evidence>
<dbReference type="EMBL" id="MCFJ01000026">
    <property type="protein sequence ID" value="ORY55655.1"/>
    <property type="molecule type" value="Genomic_DNA"/>
</dbReference>
<dbReference type="STRING" id="1141098.A0A1Y2DAG6"/>
<feature type="region of interest" description="Disordered" evidence="1">
    <location>
        <begin position="81"/>
        <end position="118"/>
    </location>
</feature>
<protein>
    <recommendedName>
        <fullName evidence="4">Apopolysialoglycoprotein</fullName>
    </recommendedName>
</protein>
<feature type="compositionally biased region" description="Low complexity" evidence="1">
    <location>
        <begin position="516"/>
        <end position="525"/>
    </location>
</feature>
<dbReference type="InParanoid" id="A0A1Y2DAG6"/>
<dbReference type="AlphaFoldDB" id="A0A1Y2DAG6"/>
<feature type="compositionally biased region" description="Low complexity" evidence="1">
    <location>
        <begin position="677"/>
        <end position="699"/>
    </location>
</feature>
<name>A0A1Y2DAG6_9PEZI</name>
<evidence type="ECO:0000256" key="1">
    <source>
        <dbReference type="SAM" id="MobiDB-lite"/>
    </source>
</evidence>
<comment type="caution">
    <text evidence="2">The sequence shown here is derived from an EMBL/GenBank/DDBJ whole genome shotgun (WGS) entry which is preliminary data.</text>
</comment>
<accession>A0A1Y2DAG6</accession>
<proteinExistence type="predicted"/>
<feature type="compositionally biased region" description="Polar residues" evidence="1">
    <location>
        <begin position="558"/>
        <end position="570"/>
    </location>
</feature>